<evidence type="ECO:0000313" key="1">
    <source>
        <dbReference type="EMBL" id="SVC18091.1"/>
    </source>
</evidence>
<name>A0A382K609_9ZZZZ</name>
<reference evidence="1" key="1">
    <citation type="submission" date="2018-05" db="EMBL/GenBank/DDBJ databases">
        <authorList>
            <person name="Lanie J.A."/>
            <person name="Ng W.-L."/>
            <person name="Kazmierczak K.M."/>
            <person name="Andrzejewski T.M."/>
            <person name="Davidsen T.M."/>
            <person name="Wayne K.J."/>
            <person name="Tettelin H."/>
            <person name="Glass J.I."/>
            <person name="Rusch D."/>
            <person name="Podicherti R."/>
            <person name="Tsui H.-C.T."/>
            <person name="Winkler M.E."/>
        </authorList>
    </citation>
    <scope>NUCLEOTIDE SEQUENCE</scope>
</reference>
<dbReference type="AlphaFoldDB" id="A0A382K609"/>
<gene>
    <name evidence="1" type="ORF">METZ01_LOCUS270945</name>
</gene>
<organism evidence="1">
    <name type="scientific">marine metagenome</name>
    <dbReference type="NCBI Taxonomy" id="408172"/>
    <lineage>
        <taxon>unclassified sequences</taxon>
        <taxon>metagenomes</taxon>
        <taxon>ecological metagenomes</taxon>
    </lineage>
</organism>
<feature type="non-terminal residue" evidence="1">
    <location>
        <position position="130"/>
    </location>
</feature>
<protein>
    <submittedName>
        <fullName evidence="1">Uncharacterized protein</fullName>
    </submittedName>
</protein>
<dbReference type="EMBL" id="UINC01077716">
    <property type="protein sequence ID" value="SVC18091.1"/>
    <property type="molecule type" value="Genomic_DNA"/>
</dbReference>
<accession>A0A382K609</accession>
<proteinExistence type="predicted"/>
<sequence length="130" mass="15041">MNNAQRNYLIHWDHAIQDLLQDISANYCRWSESIKMRNGNDSDARDEQAREFGVSLAWEVGRKFIKIYNDDTRNSQKRVWGFIVKENDTVKCTTSGAYFSKGDLLKAASWKQAERNHSRGNVLNGQNAKQ</sequence>